<keyword evidence="5" id="KW-1185">Reference proteome</keyword>
<evidence type="ECO:0000313" key="4">
    <source>
        <dbReference type="EMBL" id="KAB1260893.1"/>
    </source>
</evidence>
<dbReference type="PANTHER" id="PTHR12296">
    <property type="entry name" value="DENN DOMAIN-CONTAINING PROTEIN 4"/>
    <property type="match status" value="1"/>
</dbReference>
<evidence type="ECO:0000313" key="5">
    <source>
        <dbReference type="Proteomes" id="UP000299084"/>
    </source>
</evidence>
<keyword evidence="1" id="KW-0344">Guanine-nucleotide releasing factor</keyword>
<dbReference type="Gene3D" id="2.100.10.50">
    <property type="match status" value="2"/>
</dbReference>
<dbReference type="InterPro" id="IPR005113">
    <property type="entry name" value="uDENN_dom"/>
</dbReference>
<dbReference type="SMART" id="SM00800">
    <property type="entry name" value="uDENN"/>
    <property type="match status" value="1"/>
</dbReference>
<protein>
    <submittedName>
        <fullName evidence="4">DENN domain-containing protein 4B</fullName>
    </submittedName>
</protein>
<evidence type="ECO:0000256" key="1">
    <source>
        <dbReference type="ARBA" id="ARBA00022658"/>
    </source>
</evidence>
<evidence type="ECO:0000259" key="3">
    <source>
        <dbReference type="PROSITE" id="PS51498"/>
    </source>
</evidence>
<dbReference type="EMBL" id="JWIN03000021">
    <property type="protein sequence ID" value="KAB1260893.1"/>
    <property type="molecule type" value="Genomic_DNA"/>
</dbReference>
<feature type="domain" description="UDENN" evidence="2">
    <location>
        <begin position="258"/>
        <end position="415"/>
    </location>
</feature>
<dbReference type="Pfam" id="PF03456">
    <property type="entry name" value="uDENN"/>
    <property type="match status" value="1"/>
</dbReference>
<dbReference type="GO" id="GO:0005085">
    <property type="term" value="F:guanyl-nucleotide exchange factor activity"/>
    <property type="evidence" value="ECO:0007669"/>
    <property type="project" value="UniProtKB-KW"/>
</dbReference>
<dbReference type="Proteomes" id="UP000299084">
    <property type="component" value="Unassembled WGS sequence"/>
</dbReference>
<reference evidence="4 5" key="1">
    <citation type="journal article" date="2019" name="Mol. Ecol. Resour.">
        <title>Improving Illumina assemblies with Hi-C and long reads: an example with the North African dromedary.</title>
        <authorList>
            <person name="Elbers J.P."/>
            <person name="Rogers M.F."/>
            <person name="Perelman P.L."/>
            <person name="Proskuryakova A.A."/>
            <person name="Serdyukova N.A."/>
            <person name="Johnson W.E."/>
            <person name="Horin P."/>
            <person name="Corander J."/>
            <person name="Murphy D."/>
            <person name="Burger P.A."/>
        </authorList>
    </citation>
    <scope>NUCLEOTIDE SEQUENCE [LARGE SCALE GENOMIC DNA]</scope>
    <source>
        <strain evidence="4">Drom800</strain>
        <tissue evidence="4">Blood</tissue>
    </source>
</reference>
<name>A0A5N4CPK2_CAMDR</name>
<accession>A0A5N4CPK2</accession>
<comment type="caution">
    <text evidence="4">The sequence shown here is derived from an EMBL/GenBank/DDBJ whole genome shotgun (WGS) entry which is preliminary data.</text>
</comment>
<dbReference type="InterPro" id="IPR051696">
    <property type="entry name" value="DENN_Domain_GEFs"/>
</dbReference>
<sequence length="415" mass="45011">MATPAFLASSLPYLTIPDAVSEGGAMAEERPPRLVDYFVIAGLAGNGGPIPEETWVPEPSGLLRPPRPAEPITDVAVIARALGEEVPQGYTCIQASAGGHPLELSAGLLGGTQPVICYRRGRDRPPLVELGCVHLPMQAPREGGKGSGVRQGDGGVWDEEWTVRMGRERVLYEGKERPKPGFQVLDTTPYSHSANLAPPGPGHPRTYLTYRRAAEGAGLHALGITDLCLVLPSKGEDTPHTYCRLPRNLNPGMWGPAVYLCYKVGLAKANTLVYEAELLGRYPEEDNEAFPLPESVPVFCLPMGATIECWPTQTKYPVPVFSTFVLTGAAGDKVYGAALQFYEAFPRARLSERQARALGLLSAVERGRALGGRDVRTRRAIAVLSRWPAFPAFRAFLTFLYRYSVSGPHRLPLEA</sequence>
<dbReference type="InterPro" id="IPR037516">
    <property type="entry name" value="Tripartite_DENN"/>
</dbReference>
<evidence type="ECO:0000259" key="2">
    <source>
        <dbReference type="PROSITE" id="PS50211"/>
    </source>
</evidence>
<dbReference type="GO" id="GO:0032483">
    <property type="term" value="P:regulation of Rab protein signal transduction"/>
    <property type="evidence" value="ECO:0007669"/>
    <property type="project" value="TreeGrafter"/>
</dbReference>
<dbReference type="InterPro" id="IPR023341">
    <property type="entry name" value="MABP"/>
</dbReference>
<gene>
    <name evidence="4" type="ORF">Cadr_000024761</name>
</gene>
<organism evidence="4 5">
    <name type="scientific">Camelus dromedarius</name>
    <name type="common">Dromedary</name>
    <name type="synonym">Arabian camel</name>
    <dbReference type="NCBI Taxonomy" id="9838"/>
    <lineage>
        <taxon>Eukaryota</taxon>
        <taxon>Metazoa</taxon>
        <taxon>Chordata</taxon>
        <taxon>Craniata</taxon>
        <taxon>Vertebrata</taxon>
        <taxon>Euteleostomi</taxon>
        <taxon>Mammalia</taxon>
        <taxon>Eutheria</taxon>
        <taxon>Laurasiatheria</taxon>
        <taxon>Artiodactyla</taxon>
        <taxon>Tylopoda</taxon>
        <taxon>Camelidae</taxon>
        <taxon>Camelus</taxon>
    </lineage>
</organism>
<feature type="domain" description="MABP" evidence="3">
    <location>
        <begin position="69"/>
        <end position="266"/>
    </location>
</feature>
<dbReference type="GO" id="GO:0031410">
    <property type="term" value="C:cytoplasmic vesicle"/>
    <property type="evidence" value="ECO:0007669"/>
    <property type="project" value="TreeGrafter"/>
</dbReference>
<proteinExistence type="predicted"/>
<dbReference type="PANTHER" id="PTHR12296:SF18">
    <property type="entry name" value="DENN DOMAIN-CONTAINING PROTEIN 4B"/>
    <property type="match status" value="1"/>
</dbReference>
<dbReference type="AlphaFoldDB" id="A0A5N4CPK2"/>
<dbReference type="PROSITE" id="PS51498">
    <property type="entry name" value="MABP"/>
    <property type="match status" value="1"/>
</dbReference>
<dbReference type="PROSITE" id="PS50211">
    <property type="entry name" value="DENN"/>
    <property type="match status" value="1"/>
</dbReference>